<dbReference type="PANTHER" id="PTHR42711:SF1">
    <property type="entry name" value="ABC-TRANSPORT PROTEIN, ATP-BINDING COMPONENT"/>
    <property type="match status" value="1"/>
</dbReference>
<dbReference type="InterPro" id="IPR003593">
    <property type="entry name" value="AAA+_ATPase"/>
</dbReference>
<dbReference type="SUPFAM" id="SSF52540">
    <property type="entry name" value="P-loop containing nucleoside triphosphate hydrolases"/>
    <property type="match status" value="1"/>
</dbReference>
<dbReference type="GO" id="GO:0046677">
    <property type="term" value="P:response to antibiotic"/>
    <property type="evidence" value="ECO:0007669"/>
    <property type="project" value="UniProtKB-KW"/>
</dbReference>
<evidence type="ECO:0000256" key="2">
    <source>
        <dbReference type="ARBA" id="ARBA00022448"/>
    </source>
</evidence>
<dbReference type="PANTHER" id="PTHR42711">
    <property type="entry name" value="ABC TRANSPORTER ATP-BINDING PROTEIN"/>
    <property type="match status" value="1"/>
</dbReference>
<dbReference type="SMART" id="SM00382">
    <property type="entry name" value="AAA"/>
    <property type="match status" value="1"/>
</dbReference>
<protein>
    <submittedName>
        <fullName evidence="7">ATP-binding cassette domain-containing protein</fullName>
    </submittedName>
</protein>
<dbReference type="GO" id="GO:0005524">
    <property type="term" value="F:ATP binding"/>
    <property type="evidence" value="ECO:0007669"/>
    <property type="project" value="UniProtKB-KW"/>
</dbReference>
<dbReference type="InterPro" id="IPR050763">
    <property type="entry name" value="ABC_transporter_ATP-binding"/>
</dbReference>
<evidence type="ECO:0000259" key="6">
    <source>
        <dbReference type="PROSITE" id="PS50893"/>
    </source>
</evidence>
<organism evidence="7">
    <name type="scientific">Streptomyces sp. CMC78</name>
    <dbReference type="NCBI Taxonomy" id="3231512"/>
    <lineage>
        <taxon>Bacteria</taxon>
        <taxon>Bacillati</taxon>
        <taxon>Actinomycetota</taxon>
        <taxon>Actinomycetes</taxon>
        <taxon>Kitasatosporales</taxon>
        <taxon>Streptomycetaceae</taxon>
        <taxon>Streptomyces</taxon>
    </lineage>
</organism>
<dbReference type="InterPro" id="IPR003439">
    <property type="entry name" value="ABC_transporter-like_ATP-bd"/>
</dbReference>
<reference evidence="7" key="1">
    <citation type="submission" date="2024-07" db="EMBL/GenBank/DDBJ databases">
        <title>Complete genome sequences of cellulolytic bacteria, Kitasatospora sp. CMC57 and Streptomyces sp. CMC78, isolated from Japanese agricultural soil.</title>
        <authorList>
            <person name="Hashimoto T."/>
            <person name="Ito M."/>
            <person name="Iwamoto M."/>
            <person name="Fukahori D."/>
            <person name="Shoda T."/>
            <person name="Sakoda M."/>
            <person name="Morohoshi T."/>
            <person name="Mitsuboshi M."/>
            <person name="Nishizawa T."/>
        </authorList>
    </citation>
    <scope>NUCLEOTIDE SEQUENCE</scope>
    <source>
        <strain evidence="7">CMC78</strain>
    </source>
</reference>
<dbReference type="PROSITE" id="PS50893">
    <property type="entry name" value="ABC_TRANSPORTER_2"/>
    <property type="match status" value="1"/>
</dbReference>
<accession>A0AB33KFV8</accession>
<dbReference type="Pfam" id="PF00005">
    <property type="entry name" value="ABC_tran"/>
    <property type="match status" value="1"/>
</dbReference>
<dbReference type="EMBL" id="AP035884">
    <property type="protein sequence ID" value="BFP52493.1"/>
    <property type="molecule type" value="Genomic_DNA"/>
</dbReference>
<keyword evidence="4 7" id="KW-0067">ATP-binding</keyword>
<feature type="domain" description="ABC transporter" evidence="6">
    <location>
        <begin position="5"/>
        <end position="258"/>
    </location>
</feature>
<evidence type="ECO:0000256" key="4">
    <source>
        <dbReference type="ARBA" id="ARBA00022840"/>
    </source>
</evidence>
<evidence type="ECO:0000313" key="7">
    <source>
        <dbReference type="EMBL" id="BFP52493.1"/>
    </source>
</evidence>
<evidence type="ECO:0000256" key="1">
    <source>
        <dbReference type="ARBA" id="ARBA00004202"/>
    </source>
</evidence>
<dbReference type="GO" id="GO:0005886">
    <property type="term" value="C:plasma membrane"/>
    <property type="evidence" value="ECO:0007669"/>
    <property type="project" value="UniProtKB-SubCell"/>
</dbReference>
<proteinExistence type="predicted"/>
<dbReference type="Gene3D" id="3.40.50.300">
    <property type="entry name" value="P-loop containing nucleotide triphosphate hydrolases"/>
    <property type="match status" value="1"/>
</dbReference>
<dbReference type="GO" id="GO:0016887">
    <property type="term" value="F:ATP hydrolysis activity"/>
    <property type="evidence" value="ECO:0007669"/>
    <property type="project" value="InterPro"/>
</dbReference>
<evidence type="ECO:0000256" key="3">
    <source>
        <dbReference type="ARBA" id="ARBA00022741"/>
    </source>
</evidence>
<dbReference type="InterPro" id="IPR027417">
    <property type="entry name" value="P-loop_NTPase"/>
</dbReference>
<keyword evidence="2" id="KW-0813">Transport</keyword>
<name>A0AB33KFV8_9ACTN</name>
<dbReference type="AlphaFoldDB" id="A0AB33KFV8"/>
<gene>
    <name evidence="7" type="ORF">SCMC78_23000</name>
</gene>
<sequence>MAPAIKAEQLTKAFRTTRREPGVRGALRSLLAPQWETRTVVEDVSFHVEEGELLALLGPNGAGKSTTIKMLTGILTPTSGRAEVCGLVPHEDREPNSRNIGAVFGQRTQLWWDLPARESFAILRDIFGTSESEYRTRLTELDGLLALSGFWHTRVRHLSLGQRVRCDLAAALLHGPRVLFLDEPTIGMDVVVKEQVRQFLRHEVDRRGRTVLLTTHDMVEVARLAERVVLISEGRVALDGSLDDVRRVFGSHWRVHVTLTSEQAPFSMPGLAVLRRDGAQLVLGPTGPDAPSAREAMRQVIQQCDVWDISIEEGDLEDAMRAAYLRQEHEPGADPAGPSHGAEHA</sequence>
<dbReference type="KEGG" id="stcm:SCMC78_23000"/>
<keyword evidence="5" id="KW-0046">Antibiotic resistance</keyword>
<evidence type="ECO:0000256" key="5">
    <source>
        <dbReference type="ARBA" id="ARBA00023251"/>
    </source>
</evidence>
<dbReference type="RefSeq" id="WP_397722773.1">
    <property type="nucleotide sequence ID" value="NZ_AP035884.1"/>
</dbReference>
<keyword evidence="3" id="KW-0547">Nucleotide-binding</keyword>
<comment type="subcellular location">
    <subcellularLocation>
        <location evidence="1">Cell membrane</location>
        <topology evidence="1">Peripheral membrane protein</topology>
    </subcellularLocation>
</comment>